<evidence type="ECO:0000313" key="2">
    <source>
        <dbReference type="EMBL" id="TQN30194.1"/>
    </source>
</evidence>
<dbReference type="Proteomes" id="UP000317422">
    <property type="component" value="Unassembled WGS sequence"/>
</dbReference>
<dbReference type="CDD" id="cd00531">
    <property type="entry name" value="NTF2_like"/>
    <property type="match status" value="1"/>
</dbReference>
<dbReference type="SUPFAM" id="SSF54427">
    <property type="entry name" value="NTF2-like"/>
    <property type="match status" value="1"/>
</dbReference>
<dbReference type="AlphaFoldDB" id="A0A543NEC5"/>
<dbReference type="InterPro" id="IPR037401">
    <property type="entry name" value="SnoaL-like"/>
</dbReference>
<organism evidence="2 3">
    <name type="scientific">Haloactinospora alba</name>
    <dbReference type="NCBI Taxonomy" id="405555"/>
    <lineage>
        <taxon>Bacteria</taxon>
        <taxon>Bacillati</taxon>
        <taxon>Actinomycetota</taxon>
        <taxon>Actinomycetes</taxon>
        <taxon>Streptosporangiales</taxon>
        <taxon>Nocardiopsidaceae</taxon>
        <taxon>Haloactinospora</taxon>
    </lineage>
</organism>
<dbReference type="OrthoDB" id="3681559at2"/>
<feature type="domain" description="SnoaL-like" evidence="1">
    <location>
        <begin position="10"/>
        <end position="117"/>
    </location>
</feature>
<dbReference type="Pfam" id="PF12680">
    <property type="entry name" value="SnoaL_2"/>
    <property type="match status" value="1"/>
</dbReference>
<evidence type="ECO:0000259" key="1">
    <source>
        <dbReference type="Pfam" id="PF12680"/>
    </source>
</evidence>
<name>A0A543NEC5_9ACTN</name>
<evidence type="ECO:0000313" key="3">
    <source>
        <dbReference type="Proteomes" id="UP000317422"/>
    </source>
</evidence>
<protein>
    <recommendedName>
        <fullName evidence="1">SnoaL-like domain-containing protein</fullName>
    </recommendedName>
</protein>
<gene>
    <name evidence="2" type="ORF">FHX37_0055</name>
</gene>
<dbReference type="Gene3D" id="3.10.450.50">
    <property type="match status" value="1"/>
</dbReference>
<dbReference type="EMBL" id="VFQC01000001">
    <property type="protein sequence ID" value="TQN30194.1"/>
    <property type="molecule type" value="Genomic_DNA"/>
</dbReference>
<comment type="caution">
    <text evidence="2">The sequence shown here is derived from an EMBL/GenBank/DDBJ whole genome shotgun (WGS) entry which is preliminary data.</text>
</comment>
<keyword evidence="3" id="KW-1185">Reference proteome</keyword>
<sequence>MPRSADEVFQRMLDLLLAKDMDGVADLWAPDGVAEFPFATAGAPARLVGREAVREYLSGYPDLYDVTGFPSVLSHRTRDPATAVAEFTAVGRTVATGSPYEMSYVVVLTVREGRIVVYRDYWSPVQAARARGDLNGLADALREEVSA</sequence>
<dbReference type="InterPro" id="IPR032710">
    <property type="entry name" value="NTF2-like_dom_sf"/>
</dbReference>
<proteinExistence type="predicted"/>
<dbReference type="RefSeq" id="WP_141921473.1">
    <property type="nucleotide sequence ID" value="NZ_VFQC01000001.1"/>
</dbReference>
<accession>A0A543NEC5</accession>
<reference evidence="2 3" key="1">
    <citation type="submission" date="2019-06" db="EMBL/GenBank/DDBJ databases">
        <title>Sequencing the genomes of 1000 actinobacteria strains.</title>
        <authorList>
            <person name="Klenk H.-P."/>
        </authorList>
    </citation>
    <scope>NUCLEOTIDE SEQUENCE [LARGE SCALE GENOMIC DNA]</scope>
    <source>
        <strain evidence="2 3">DSM 45015</strain>
    </source>
</reference>